<dbReference type="Gene3D" id="3.40.50.410">
    <property type="entry name" value="von Willebrand factor, type A domain"/>
    <property type="match status" value="1"/>
</dbReference>
<feature type="domain" description="Ku" evidence="21">
    <location>
        <begin position="311"/>
        <end position="448"/>
    </location>
</feature>
<evidence type="ECO:0000256" key="15">
    <source>
        <dbReference type="ARBA" id="ARBA00023204"/>
    </source>
</evidence>
<keyword evidence="8" id="KW-0227">DNA damage</keyword>
<name>A0AAE1C1P1_9PEZI</name>
<keyword evidence="11" id="KW-0067">ATP-binding</keyword>
<dbReference type="Pfam" id="PF02735">
    <property type="entry name" value="Ku"/>
    <property type="match status" value="1"/>
</dbReference>
<evidence type="ECO:0000313" key="22">
    <source>
        <dbReference type="EMBL" id="KAK3674774.1"/>
    </source>
</evidence>
<accession>A0AAE1C1P1</accession>
<evidence type="ECO:0000256" key="11">
    <source>
        <dbReference type="ARBA" id="ARBA00022840"/>
    </source>
</evidence>
<dbReference type="AlphaFoldDB" id="A0AAE1C1P1"/>
<evidence type="ECO:0000256" key="18">
    <source>
        <dbReference type="ARBA" id="ARBA00031847"/>
    </source>
</evidence>
<evidence type="ECO:0000313" key="23">
    <source>
        <dbReference type="Proteomes" id="UP001274830"/>
    </source>
</evidence>
<gene>
    <name evidence="22" type="primary">YKU80</name>
    <name evidence="22" type="ORF">LTR78_005496</name>
</gene>
<organism evidence="22 23">
    <name type="scientific">Recurvomyces mirabilis</name>
    <dbReference type="NCBI Taxonomy" id="574656"/>
    <lineage>
        <taxon>Eukaryota</taxon>
        <taxon>Fungi</taxon>
        <taxon>Dikarya</taxon>
        <taxon>Ascomycota</taxon>
        <taxon>Pezizomycotina</taxon>
        <taxon>Dothideomycetes</taxon>
        <taxon>Dothideomycetidae</taxon>
        <taxon>Mycosphaerellales</taxon>
        <taxon>Teratosphaeriaceae</taxon>
        <taxon>Recurvomyces</taxon>
    </lineage>
</organism>
<keyword evidence="13" id="KW-0238">DNA-binding</keyword>
<comment type="similarity">
    <text evidence="3">Belongs to the ku80 family.</text>
</comment>
<evidence type="ECO:0000256" key="3">
    <source>
        <dbReference type="ARBA" id="ARBA00007726"/>
    </source>
</evidence>
<dbReference type="GO" id="GO:0000781">
    <property type="term" value="C:chromosome, telomeric region"/>
    <property type="evidence" value="ECO:0007669"/>
    <property type="project" value="UniProtKB-SubCell"/>
</dbReference>
<evidence type="ECO:0000256" key="13">
    <source>
        <dbReference type="ARBA" id="ARBA00023125"/>
    </source>
</evidence>
<dbReference type="RefSeq" id="XP_064691454.1">
    <property type="nucleotide sequence ID" value="XM_064840817.1"/>
</dbReference>
<dbReference type="InterPro" id="IPR005161">
    <property type="entry name" value="Ku_N"/>
</dbReference>
<keyword evidence="6" id="KW-0158">Chromosome</keyword>
<dbReference type="InterPro" id="IPR036465">
    <property type="entry name" value="vWFA_dom_sf"/>
</dbReference>
<dbReference type="EMBL" id="JAUTXT010000018">
    <property type="protein sequence ID" value="KAK3674774.1"/>
    <property type="molecule type" value="Genomic_DNA"/>
</dbReference>
<dbReference type="GO" id="GO:0003684">
    <property type="term" value="F:damaged DNA binding"/>
    <property type="evidence" value="ECO:0007669"/>
    <property type="project" value="InterPro"/>
</dbReference>
<dbReference type="SUPFAM" id="SSF53300">
    <property type="entry name" value="vWA-like"/>
    <property type="match status" value="1"/>
</dbReference>
<dbReference type="CDD" id="cd00873">
    <property type="entry name" value="KU80"/>
    <property type="match status" value="1"/>
</dbReference>
<dbReference type="GO" id="GO:0000723">
    <property type="term" value="P:telomere maintenance"/>
    <property type="evidence" value="ECO:0007669"/>
    <property type="project" value="InterPro"/>
</dbReference>
<dbReference type="PANTHER" id="PTHR12604">
    <property type="entry name" value="KU AUTOANTIGEN DNA HELICASE"/>
    <property type="match status" value="1"/>
</dbReference>
<evidence type="ECO:0000256" key="5">
    <source>
        <dbReference type="ARBA" id="ARBA00021792"/>
    </source>
</evidence>
<dbReference type="GO" id="GO:0042162">
    <property type="term" value="F:telomeric DNA binding"/>
    <property type="evidence" value="ECO:0007669"/>
    <property type="project" value="InterPro"/>
</dbReference>
<keyword evidence="7" id="KW-0547">Nucleotide-binding</keyword>
<dbReference type="EC" id="3.6.4.12" evidence="4"/>
<keyword evidence="16" id="KW-0539">Nucleus</keyword>
<comment type="function">
    <text evidence="17">Single-stranded DNA-dependent ATP-dependent helicase. Involved in non-homologous end joining (NHEJ) DNA double strand break repair. DNA-binding is sequence-independent but has a high affinity to nicks in double-stranded DNA and to the ends of duplex DNA. Binds to naturally occurring chromosomal ends, and therefore provides chromosomal end protection. Required also for telomere recombination to repair telomeric ends in the absence of telomerase. KU70, of the KU70/KU80 heterodimer, binds to the stem loop of TLC1, the RNA component of telomerase. Involved in telomere maintenance. Interacts with telomeric repeats and subtelomeric sequences thereby controlling telomere length and protecting against subtelomeric rearrangement. Maintains telomeric chromatin, which is involved in silencing the expression of genes located at the telomere. Required for mating-type switching.</text>
</comment>
<dbReference type="InterPro" id="IPR024193">
    <property type="entry name" value="Ku80"/>
</dbReference>
<dbReference type="GeneID" id="89965366"/>
<evidence type="ECO:0000256" key="1">
    <source>
        <dbReference type="ARBA" id="ARBA00004123"/>
    </source>
</evidence>
<dbReference type="Proteomes" id="UP001274830">
    <property type="component" value="Unassembled WGS sequence"/>
</dbReference>
<feature type="compositionally biased region" description="Basic residues" evidence="20">
    <location>
        <begin position="561"/>
        <end position="571"/>
    </location>
</feature>
<dbReference type="GO" id="GO:0016787">
    <property type="term" value="F:hydrolase activity"/>
    <property type="evidence" value="ECO:0007669"/>
    <property type="project" value="UniProtKB-KW"/>
</dbReference>
<dbReference type="GO" id="GO:0006303">
    <property type="term" value="P:double-strand break repair via nonhomologous end joining"/>
    <property type="evidence" value="ECO:0007669"/>
    <property type="project" value="InterPro"/>
</dbReference>
<keyword evidence="14" id="KW-0233">DNA recombination</keyword>
<protein>
    <recommendedName>
        <fullName evidence="5">ATP-dependent DNA helicase II subunit 2</fullName>
        <ecNumber evidence="4">3.6.4.12</ecNumber>
    </recommendedName>
    <alternativeName>
        <fullName evidence="18">ATP-dependent DNA helicase II subunit Ku80</fullName>
    </alternativeName>
</protein>
<dbReference type="SUPFAM" id="SSF101420">
    <property type="entry name" value="C-terminal domain of Ku80"/>
    <property type="match status" value="1"/>
</dbReference>
<keyword evidence="12" id="KW-0779">Telomere</keyword>
<evidence type="ECO:0000256" key="8">
    <source>
        <dbReference type="ARBA" id="ARBA00022763"/>
    </source>
</evidence>
<dbReference type="PANTHER" id="PTHR12604:SF4">
    <property type="entry name" value="X-RAY REPAIR CROSS-COMPLEMENTING PROTEIN 5"/>
    <property type="match status" value="1"/>
</dbReference>
<sequence>MASKEATVYIVDLGPSTGETSHGRSKTNLDWSLEYIWDRITATVATGRKTAMAGVLGLRTSGTKNILDSDDDYAHITVFREIGQVLMPDVRRLRDDLVVSKGNMEGGDAISAIVVAIQMIVNECKKLKYERKIVLVTDVRGPMQADGLGDIVAKLKEDSIQLVVLGVDFDDAEYGFKEESKDPTKAENEAVLKQLCEDCEGTFGTLVQAVDELGTPRVKSVKPVPNYRGLLTLGDPTQYDTALSIDVERYPKTMIAAAPSASKFVVRQGDMGASQATIVKDGEGVPSADGLTAVKNAMTYQIEDPEAPGGKQDVDRDELSKGYEYGRTAVHISESDRNVTMYETTPGFDIIGFVDKNQYERYLDCNRGSIIIAQRSNDKACMALSSFIQSLYELESYAVARIVPKENREPRIVLLAPNIEPEFECLYDIELPFTEDMRSYKFPPLDKVITVSGKELSVHRNLPSDELLDAMSDYVDNMDLSTFSKDDKGHDTECMPMDETYSPMLHRLHQVIKHRAVFPDSEPPPPYEILTRFSHPPAELVEKAQPAIECLKEAANVKKVPPKARGKRYGSGKKDAPKPLSDLDVGALLAQDPKLKRSGQKIDPRNAIPEFRQRIADAASEGTDFDETIGDACKQMHKVILDKIRHSVGSANYEEVVECLRVLREEVNEFEDLSLYHDFLRELKVKLLETEELGEGRQELWYKVRVNRLGLIVSEGVPGSVSEEEARKFLLVGR</sequence>
<keyword evidence="9" id="KW-0378">Hydrolase</keyword>
<dbReference type="FunFam" id="2.40.290.10:FF:000008">
    <property type="entry name" value="ATP-dependent DNA helicase II subunit 2"/>
    <property type="match status" value="1"/>
</dbReference>
<dbReference type="SUPFAM" id="SSF100939">
    <property type="entry name" value="SPOC domain-like"/>
    <property type="match status" value="1"/>
</dbReference>
<dbReference type="InterPro" id="IPR014893">
    <property type="entry name" value="Ku_PK_bind"/>
</dbReference>
<evidence type="ECO:0000256" key="12">
    <source>
        <dbReference type="ARBA" id="ARBA00022895"/>
    </source>
</evidence>
<feature type="region of interest" description="Disordered" evidence="20">
    <location>
        <begin position="561"/>
        <end position="581"/>
    </location>
</feature>
<dbReference type="Gene3D" id="2.40.290.10">
    <property type="match status" value="1"/>
</dbReference>
<evidence type="ECO:0000259" key="21">
    <source>
        <dbReference type="SMART" id="SM00559"/>
    </source>
</evidence>
<dbReference type="GO" id="GO:0006310">
    <property type="term" value="P:DNA recombination"/>
    <property type="evidence" value="ECO:0007669"/>
    <property type="project" value="UniProtKB-KW"/>
</dbReference>
<dbReference type="InterPro" id="IPR016194">
    <property type="entry name" value="SPOC-like_C_dom_sf"/>
</dbReference>
<dbReference type="Pfam" id="PF03731">
    <property type="entry name" value="Ku_N"/>
    <property type="match status" value="1"/>
</dbReference>
<proteinExistence type="inferred from homology"/>
<evidence type="ECO:0000256" key="17">
    <source>
        <dbReference type="ARBA" id="ARBA00024890"/>
    </source>
</evidence>
<dbReference type="GO" id="GO:0005524">
    <property type="term" value="F:ATP binding"/>
    <property type="evidence" value="ECO:0007669"/>
    <property type="project" value="UniProtKB-KW"/>
</dbReference>
<evidence type="ECO:0000256" key="16">
    <source>
        <dbReference type="ARBA" id="ARBA00023242"/>
    </source>
</evidence>
<dbReference type="GO" id="GO:0043564">
    <property type="term" value="C:Ku70:Ku80 complex"/>
    <property type="evidence" value="ECO:0007669"/>
    <property type="project" value="InterPro"/>
</dbReference>
<comment type="catalytic activity">
    <reaction evidence="19">
        <text>ATP + H2O = ADP + phosphate + H(+)</text>
        <dbReference type="Rhea" id="RHEA:13065"/>
        <dbReference type="ChEBI" id="CHEBI:15377"/>
        <dbReference type="ChEBI" id="CHEBI:15378"/>
        <dbReference type="ChEBI" id="CHEBI:30616"/>
        <dbReference type="ChEBI" id="CHEBI:43474"/>
        <dbReference type="ChEBI" id="CHEBI:456216"/>
        <dbReference type="EC" id="3.6.4.12"/>
    </reaction>
</comment>
<reference evidence="22" key="1">
    <citation type="submission" date="2023-07" db="EMBL/GenBank/DDBJ databases">
        <title>Black Yeasts Isolated from many extreme environments.</title>
        <authorList>
            <person name="Coleine C."/>
            <person name="Stajich J.E."/>
            <person name="Selbmann L."/>
        </authorList>
    </citation>
    <scope>NUCLEOTIDE SEQUENCE</scope>
    <source>
        <strain evidence="22">CCFEE 5485</strain>
    </source>
</reference>
<evidence type="ECO:0000256" key="10">
    <source>
        <dbReference type="ARBA" id="ARBA00022806"/>
    </source>
</evidence>
<dbReference type="Pfam" id="PF08785">
    <property type="entry name" value="Ku_PK_bind"/>
    <property type="match status" value="1"/>
</dbReference>
<dbReference type="InterPro" id="IPR006164">
    <property type="entry name" value="DNA_bd_Ku70/Ku80"/>
</dbReference>
<evidence type="ECO:0000256" key="19">
    <source>
        <dbReference type="ARBA" id="ARBA00047995"/>
    </source>
</evidence>
<keyword evidence="10 22" id="KW-0347">Helicase</keyword>
<comment type="caution">
    <text evidence="22">The sequence shown here is derived from an EMBL/GenBank/DDBJ whole genome shotgun (WGS) entry which is preliminary data.</text>
</comment>
<keyword evidence="15" id="KW-0234">DNA repair</keyword>
<dbReference type="GO" id="GO:0003678">
    <property type="term" value="F:DNA helicase activity"/>
    <property type="evidence" value="ECO:0007669"/>
    <property type="project" value="UniProtKB-EC"/>
</dbReference>
<dbReference type="FunFam" id="1.10.1600.10:FF:000002">
    <property type="entry name" value="X-ray repair cross-complementing protein 5"/>
    <property type="match status" value="1"/>
</dbReference>
<comment type="subcellular location">
    <subcellularLocation>
        <location evidence="2">Chromosome</location>
        <location evidence="2">Telomere</location>
    </subcellularLocation>
    <subcellularLocation>
        <location evidence="1">Nucleus</location>
    </subcellularLocation>
</comment>
<evidence type="ECO:0000256" key="9">
    <source>
        <dbReference type="ARBA" id="ARBA00022801"/>
    </source>
</evidence>
<evidence type="ECO:0000256" key="20">
    <source>
        <dbReference type="SAM" id="MobiDB-lite"/>
    </source>
</evidence>
<evidence type="ECO:0000256" key="2">
    <source>
        <dbReference type="ARBA" id="ARBA00004574"/>
    </source>
</evidence>
<evidence type="ECO:0000256" key="4">
    <source>
        <dbReference type="ARBA" id="ARBA00012551"/>
    </source>
</evidence>
<keyword evidence="23" id="KW-1185">Reference proteome</keyword>
<dbReference type="Gene3D" id="1.25.40.240">
    <property type="entry name" value="Ku, C-terminal domain"/>
    <property type="match status" value="1"/>
</dbReference>
<dbReference type="Gene3D" id="1.10.1600.10">
    <property type="match status" value="1"/>
</dbReference>
<evidence type="ECO:0000256" key="14">
    <source>
        <dbReference type="ARBA" id="ARBA00023172"/>
    </source>
</evidence>
<dbReference type="InterPro" id="IPR036494">
    <property type="entry name" value="Ku_C_sf"/>
</dbReference>
<dbReference type="SMART" id="SM00559">
    <property type="entry name" value="Ku78"/>
    <property type="match status" value="1"/>
</dbReference>
<dbReference type="GO" id="GO:0003690">
    <property type="term" value="F:double-stranded DNA binding"/>
    <property type="evidence" value="ECO:0007669"/>
    <property type="project" value="TreeGrafter"/>
</dbReference>
<evidence type="ECO:0000256" key="6">
    <source>
        <dbReference type="ARBA" id="ARBA00022454"/>
    </source>
</evidence>
<dbReference type="FunFam" id="3.40.50.410:FF:000073">
    <property type="entry name" value="ATP-dependent DNA helicase II subunit 2"/>
    <property type="match status" value="1"/>
</dbReference>
<dbReference type="PIRSF" id="PIRSF016570">
    <property type="entry name" value="Ku80"/>
    <property type="match status" value="1"/>
</dbReference>
<evidence type="ECO:0000256" key="7">
    <source>
        <dbReference type="ARBA" id="ARBA00022741"/>
    </source>
</evidence>